<feature type="compositionally biased region" description="Basic residues" evidence="1">
    <location>
        <begin position="12"/>
        <end position="27"/>
    </location>
</feature>
<feature type="region of interest" description="Disordered" evidence="1">
    <location>
        <begin position="1"/>
        <end position="42"/>
    </location>
</feature>
<dbReference type="AlphaFoldDB" id="A0A5J9V2E4"/>
<proteinExistence type="predicted"/>
<dbReference type="Gramene" id="TVU29694">
    <property type="protein sequence ID" value="TVU29694"/>
    <property type="gene ID" value="EJB05_21272"/>
</dbReference>
<dbReference type="Proteomes" id="UP000324897">
    <property type="component" value="Chromosome 1"/>
</dbReference>
<comment type="caution">
    <text evidence="2">The sequence shown here is derived from an EMBL/GenBank/DDBJ whole genome shotgun (WGS) entry which is preliminary data.</text>
</comment>
<feature type="region of interest" description="Disordered" evidence="1">
    <location>
        <begin position="58"/>
        <end position="79"/>
    </location>
</feature>
<name>A0A5J9V2E4_9POAL</name>
<reference evidence="2 3" key="1">
    <citation type="journal article" date="2019" name="Sci. Rep.">
        <title>A high-quality genome of Eragrostis curvula grass provides insights into Poaceae evolution and supports new strategies to enhance forage quality.</title>
        <authorList>
            <person name="Carballo J."/>
            <person name="Santos B.A.C.M."/>
            <person name="Zappacosta D."/>
            <person name="Garbus I."/>
            <person name="Selva J.P."/>
            <person name="Gallo C.A."/>
            <person name="Diaz A."/>
            <person name="Albertini E."/>
            <person name="Caccamo M."/>
            <person name="Echenique V."/>
        </authorList>
    </citation>
    <scope>NUCLEOTIDE SEQUENCE [LARGE SCALE GENOMIC DNA]</scope>
    <source>
        <strain evidence="3">cv. Victoria</strain>
        <tissue evidence="2">Leaf</tissue>
    </source>
</reference>
<accession>A0A5J9V2E4</accession>
<sequence length="79" mass="8887">MSSVLVRAARGVTRRPRLAPHARRRRPQLMPPFGRRTWSQMRPFGHCTGAGASFTTRSAAQMRWRDGSTSSSGQRIMCT</sequence>
<gene>
    <name evidence="2" type="ORF">EJB05_21272</name>
</gene>
<evidence type="ECO:0000256" key="1">
    <source>
        <dbReference type="SAM" id="MobiDB-lite"/>
    </source>
</evidence>
<feature type="compositionally biased region" description="Polar residues" evidence="1">
    <location>
        <begin position="67"/>
        <end position="79"/>
    </location>
</feature>
<keyword evidence="3" id="KW-1185">Reference proteome</keyword>
<organism evidence="2 3">
    <name type="scientific">Eragrostis curvula</name>
    <name type="common">weeping love grass</name>
    <dbReference type="NCBI Taxonomy" id="38414"/>
    <lineage>
        <taxon>Eukaryota</taxon>
        <taxon>Viridiplantae</taxon>
        <taxon>Streptophyta</taxon>
        <taxon>Embryophyta</taxon>
        <taxon>Tracheophyta</taxon>
        <taxon>Spermatophyta</taxon>
        <taxon>Magnoliopsida</taxon>
        <taxon>Liliopsida</taxon>
        <taxon>Poales</taxon>
        <taxon>Poaceae</taxon>
        <taxon>PACMAD clade</taxon>
        <taxon>Chloridoideae</taxon>
        <taxon>Eragrostideae</taxon>
        <taxon>Eragrostidinae</taxon>
        <taxon>Eragrostis</taxon>
    </lineage>
</organism>
<feature type="non-terminal residue" evidence="2">
    <location>
        <position position="79"/>
    </location>
</feature>
<evidence type="ECO:0000313" key="3">
    <source>
        <dbReference type="Proteomes" id="UP000324897"/>
    </source>
</evidence>
<evidence type="ECO:0000313" key="2">
    <source>
        <dbReference type="EMBL" id="TVU29694.1"/>
    </source>
</evidence>
<dbReference type="EMBL" id="RWGY01000011">
    <property type="protein sequence ID" value="TVU29694.1"/>
    <property type="molecule type" value="Genomic_DNA"/>
</dbReference>
<protein>
    <submittedName>
        <fullName evidence="2">Uncharacterized protein</fullName>
    </submittedName>
</protein>